<dbReference type="AlphaFoldDB" id="A0A9D3MR34"/>
<dbReference type="SMART" id="SM00355">
    <property type="entry name" value="ZnF_C2H2"/>
    <property type="match status" value="5"/>
</dbReference>
<keyword evidence="8" id="KW-0805">Transcription regulation</keyword>
<feature type="domain" description="C2H2-type" evidence="13">
    <location>
        <begin position="292"/>
        <end position="319"/>
    </location>
</feature>
<dbReference type="FunFam" id="3.30.160.60:FF:002282">
    <property type="entry name" value="Wu:fb97d07 protein"/>
    <property type="match status" value="2"/>
</dbReference>
<dbReference type="PROSITE" id="PS50157">
    <property type="entry name" value="ZINC_FINGER_C2H2_2"/>
    <property type="match status" value="5"/>
</dbReference>
<evidence type="ECO:0000256" key="6">
    <source>
        <dbReference type="ARBA" id="ARBA00022771"/>
    </source>
</evidence>
<feature type="domain" description="C2H2-type" evidence="13">
    <location>
        <begin position="264"/>
        <end position="291"/>
    </location>
</feature>
<name>A0A9D3MR34_ANGAN</name>
<keyword evidence="11" id="KW-0539">Nucleus</keyword>
<evidence type="ECO:0000256" key="12">
    <source>
        <dbReference type="PROSITE-ProRule" id="PRU00042"/>
    </source>
</evidence>
<gene>
    <name evidence="14" type="ORF">ANANG_G00027660</name>
</gene>
<evidence type="ECO:0000256" key="9">
    <source>
        <dbReference type="ARBA" id="ARBA00023125"/>
    </source>
</evidence>
<comment type="caution">
    <text evidence="14">The sequence shown here is derived from an EMBL/GenBank/DDBJ whole genome shotgun (WGS) entry which is preliminary data.</text>
</comment>
<evidence type="ECO:0000256" key="3">
    <source>
        <dbReference type="ARBA" id="ARBA00006991"/>
    </source>
</evidence>
<feature type="domain" description="C2H2-type" evidence="13">
    <location>
        <begin position="320"/>
        <end position="347"/>
    </location>
</feature>
<keyword evidence="10" id="KW-0804">Transcription</keyword>
<dbReference type="Gene3D" id="3.30.160.60">
    <property type="entry name" value="Classic Zinc Finger"/>
    <property type="match status" value="5"/>
</dbReference>
<proteinExistence type="inferred from homology"/>
<dbReference type="FunFam" id="3.30.160.60:FF:000912">
    <property type="entry name" value="Zinc finger protein 660"/>
    <property type="match status" value="2"/>
</dbReference>
<evidence type="ECO:0000256" key="2">
    <source>
        <dbReference type="ARBA" id="ARBA00004123"/>
    </source>
</evidence>
<reference evidence="14" key="1">
    <citation type="submission" date="2021-01" db="EMBL/GenBank/DDBJ databases">
        <title>A chromosome-scale assembly of European eel, Anguilla anguilla.</title>
        <authorList>
            <person name="Henkel C."/>
            <person name="Jong-Raadsen S.A."/>
            <person name="Dufour S."/>
            <person name="Weltzien F.-A."/>
            <person name="Palstra A.P."/>
            <person name="Pelster B."/>
            <person name="Spaink H.P."/>
            <person name="Van Den Thillart G.E."/>
            <person name="Jansen H."/>
            <person name="Zahm M."/>
            <person name="Klopp C."/>
            <person name="Cedric C."/>
            <person name="Louis A."/>
            <person name="Berthelot C."/>
            <person name="Parey E."/>
            <person name="Roest Crollius H."/>
            <person name="Montfort J."/>
            <person name="Robinson-Rechavi M."/>
            <person name="Bucao C."/>
            <person name="Bouchez O."/>
            <person name="Gislard M."/>
            <person name="Lluch J."/>
            <person name="Milhes M."/>
            <person name="Lampietro C."/>
            <person name="Lopez Roques C."/>
            <person name="Donnadieu C."/>
            <person name="Braasch I."/>
            <person name="Desvignes T."/>
            <person name="Postlethwait J."/>
            <person name="Bobe J."/>
            <person name="Guiguen Y."/>
            <person name="Dirks R."/>
        </authorList>
    </citation>
    <scope>NUCLEOTIDE SEQUENCE</scope>
    <source>
        <strain evidence="14">Tag_6206</strain>
        <tissue evidence="14">Liver</tissue>
    </source>
</reference>
<feature type="domain" description="C2H2-type" evidence="13">
    <location>
        <begin position="376"/>
        <end position="403"/>
    </location>
</feature>
<organism evidence="14 15">
    <name type="scientific">Anguilla anguilla</name>
    <name type="common">European freshwater eel</name>
    <name type="synonym">Muraena anguilla</name>
    <dbReference type="NCBI Taxonomy" id="7936"/>
    <lineage>
        <taxon>Eukaryota</taxon>
        <taxon>Metazoa</taxon>
        <taxon>Chordata</taxon>
        <taxon>Craniata</taxon>
        <taxon>Vertebrata</taxon>
        <taxon>Euteleostomi</taxon>
        <taxon>Actinopterygii</taxon>
        <taxon>Neopterygii</taxon>
        <taxon>Teleostei</taxon>
        <taxon>Anguilliformes</taxon>
        <taxon>Anguillidae</taxon>
        <taxon>Anguilla</taxon>
    </lineage>
</organism>
<keyword evidence="9" id="KW-0238">DNA-binding</keyword>
<evidence type="ECO:0000256" key="5">
    <source>
        <dbReference type="ARBA" id="ARBA00022737"/>
    </source>
</evidence>
<dbReference type="EMBL" id="JAFIRN010000002">
    <property type="protein sequence ID" value="KAG5853594.1"/>
    <property type="molecule type" value="Genomic_DNA"/>
</dbReference>
<accession>A0A9D3MR34</accession>
<evidence type="ECO:0000313" key="14">
    <source>
        <dbReference type="EMBL" id="KAG5853594.1"/>
    </source>
</evidence>
<dbReference type="InterPro" id="IPR036236">
    <property type="entry name" value="Znf_C2H2_sf"/>
</dbReference>
<evidence type="ECO:0000313" key="15">
    <source>
        <dbReference type="Proteomes" id="UP001044222"/>
    </source>
</evidence>
<keyword evidence="4" id="KW-0479">Metal-binding</keyword>
<dbReference type="SUPFAM" id="SSF57667">
    <property type="entry name" value="beta-beta-alpha zinc fingers"/>
    <property type="match status" value="3"/>
</dbReference>
<dbReference type="Pfam" id="PF00096">
    <property type="entry name" value="zf-C2H2"/>
    <property type="match status" value="5"/>
</dbReference>
<dbReference type="Proteomes" id="UP001044222">
    <property type="component" value="Unassembled WGS sequence"/>
</dbReference>
<comment type="subcellular location">
    <subcellularLocation>
        <location evidence="2">Nucleus</location>
    </subcellularLocation>
</comment>
<keyword evidence="7" id="KW-0862">Zinc</keyword>
<dbReference type="GO" id="GO:0005634">
    <property type="term" value="C:nucleus"/>
    <property type="evidence" value="ECO:0007669"/>
    <property type="project" value="UniProtKB-SubCell"/>
</dbReference>
<keyword evidence="15" id="KW-1185">Reference proteome</keyword>
<dbReference type="PROSITE" id="PS00028">
    <property type="entry name" value="ZINC_FINGER_C2H2_1"/>
    <property type="match status" value="5"/>
</dbReference>
<evidence type="ECO:0000256" key="7">
    <source>
        <dbReference type="ARBA" id="ARBA00022833"/>
    </source>
</evidence>
<dbReference type="GO" id="GO:0003677">
    <property type="term" value="F:DNA binding"/>
    <property type="evidence" value="ECO:0007669"/>
    <property type="project" value="UniProtKB-KW"/>
</dbReference>
<feature type="domain" description="C2H2-type" evidence="13">
    <location>
        <begin position="348"/>
        <end position="375"/>
    </location>
</feature>
<dbReference type="GO" id="GO:0000981">
    <property type="term" value="F:DNA-binding transcription factor activity, RNA polymerase II-specific"/>
    <property type="evidence" value="ECO:0007669"/>
    <property type="project" value="TreeGrafter"/>
</dbReference>
<evidence type="ECO:0000256" key="10">
    <source>
        <dbReference type="ARBA" id="ARBA00023163"/>
    </source>
</evidence>
<evidence type="ECO:0000259" key="13">
    <source>
        <dbReference type="PROSITE" id="PS50157"/>
    </source>
</evidence>
<comment type="similarity">
    <text evidence="3">Belongs to the krueppel C2H2-type zinc-finger protein family.</text>
</comment>
<evidence type="ECO:0000256" key="1">
    <source>
        <dbReference type="ARBA" id="ARBA00003767"/>
    </source>
</evidence>
<dbReference type="GO" id="GO:0008270">
    <property type="term" value="F:zinc ion binding"/>
    <property type="evidence" value="ECO:0007669"/>
    <property type="project" value="UniProtKB-KW"/>
</dbReference>
<comment type="function">
    <text evidence="1">May be involved in transcriptional regulation.</text>
</comment>
<evidence type="ECO:0000256" key="4">
    <source>
        <dbReference type="ARBA" id="ARBA00022723"/>
    </source>
</evidence>
<dbReference type="FunFam" id="3.30.160.60:FF:001134">
    <property type="entry name" value="Zinc finger protein 70"/>
    <property type="match status" value="1"/>
</dbReference>
<evidence type="ECO:0000256" key="11">
    <source>
        <dbReference type="ARBA" id="ARBA00023242"/>
    </source>
</evidence>
<protein>
    <recommendedName>
        <fullName evidence="13">C2H2-type domain-containing protein</fullName>
    </recommendedName>
</protein>
<dbReference type="InterPro" id="IPR013087">
    <property type="entry name" value="Znf_C2H2_type"/>
</dbReference>
<keyword evidence="5" id="KW-0677">Repeat</keyword>
<dbReference type="PANTHER" id="PTHR24394:SF44">
    <property type="entry name" value="ZINC FINGER PROTEIN 271-LIKE"/>
    <property type="match status" value="1"/>
</dbReference>
<dbReference type="PANTHER" id="PTHR24394">
    <property type="entry name" value="ZINC FINGER PROTEIN"/>
    <property type="match status" value="1"/>
</dbReference>
<sequence>MHTLSSRMMQAGVCLRQDTETTLPELTEQPWIRQKEEELSGLPDSKTECAAPGLNTLEPECVTAHSRVSDVVHTHTSLIKTETDLGSTHTGDLIKTENLDSTELGYVTHLPPCQIKMATDDGGYVKVEHNSDLQDIKCESSEGLVSDLMNTMMHGTGDDQKDQTETWQCGGEQNPISEKEEMCDFPTQCRDLNHPSNINIENNEIRIVQKSTNGSNTHTNCHRMNVIIEPLIINSSKGPNLLNFFPNQLVCRNKGETNTGEKPYKCPQCSKCFRAKFDLNRHLRIHTGEKPYKCTHCGKHFRTKSDLNTHLRIHTGEKPYKCTHCGKHFRTKSDLNTHLRIHAGEKPYKCTHCEKDFYTKSQLNRHLGIHTGEKPYKCTQCGKCFCTKSDLNTHLIIHTGEKPYKCTH</sequence>
<evidence type="ECO:0000256" key="8">
    <source>
        <dbReference type="ARBA" id="ARBA00023015"/>
    </source>
</evidence>
<keyword evidence="6 12" id="KW-0863">Zinc-finger</keyword>